<evidence type="ECO:0000256" key="2">
    <source>
        <dbReference type="ARBA" id="ARBA00022692"/>
    </source>
</evidence>
<evidence type="ECO:0000313" key="8">
    <source>
        <dbReference type="Proteomes" id="UP001500713"/>
    </source>
</evidence>
<dbReference type="Proteomes" id="UP001500713">
    <property type="component" value="Unassembled WGS sequence"/>
</dbReference>
<protein>
    <submittedName>
        <fullName evidence="7">Sterol desaturase family protein</fullName>
    </submittedName>
</protein>
<feature type="domain" description="Fatty acid hydroxylase" evidence="6">
    <location>
        <begin position="92"/>
        <end position="228"/>
    </location>
</feature>
<evidence type="ECO:0000259" key="6">
    <source>
        <dbReference type="Pfam" id="PF04116"/>
    </source>
</evidence>
<dbReference type="RefSeq" id="WP_229955800.1">
    <property type="nucleotide sequence ID" value="NZ_BAAAEM010000003.1"/>
</dbReference>
<name>A0ABN1B0P6_9SPHN</name>
<feature type="transmembrane region" description="Helical" evidence="5">
    <location>
        <begin position="145"/>
        <end position="165"/>
    </location>
</feature>
<evidence type="ECO:0000313" key="7">
    <source>
        <dbReference type="EMBL" id="GAA0487444.1"/>
    </source>
</evidence>
<feature type="transmembrane region" description="Helical" evidence="5">
    <location>
        <begin position="12"/>
        <end position="31"/>
    </location>
</feature>
<evidence type="ECO:0000256" key="3">
    <source>
        <dbReference type="ARBA" id="ARBA00022989"/>
    </source>
</evidence>
<keyword evidence="3 5" id="KW-1133">Transmembrane helix</keyword>
<comment type="caution">
    <text evidence="7">The sequence shown here is derived from an EMBL/GenBank/DDBJ whole genome shotgun (WGS) entry which is preliminary data.</text>
</comment>
<feature type="transmembrane region" description="Helical" evidence="5">
    <location>
        <begin position="43"/>
        <end position="65"/>
    </location>
</feature>
<keyword evidence="8" id="KW-1185">Reference proteome</keyword>
<evidence type="ECO:0000256" key="5">
    <source>
        <dbReference type="SAM" id="Phobius"/>
    </source>
</evidence>
<keyword evidence="4 5" id="KW-0472">Membrane</keyword>
<proteinExistence type="predicted"/>
<dbReference type="InterPro" id="IPR050307">
    <property type="entry name" value="Sterol_Desaturase_Related"/>
</dbReference>
<sequence length="288" mass="32889">MSSLDQYEAMIRLSAFAGIFLIMAILEIAIPRRKRVLAKGIRWFTNISLVIVDTLALRLIMPILAVGMADYAAGRGWGMLALVDLPLWIEIIIAFLLLDMLIYAQHIAFHKIPFLWRFHKVHHADRDLDVTSGARFHPVEAVISMAYKLLCITLIGPAAFAVFLFEVVLNAASMFNHANVRLPLGLDRAVRLFIVTPDMHRVHHSVIERETNSNYSFFLTLWDRMFGTYIAQPEKGHDDMIIGLSEYQDDKPANLIWSLIIPFVRNRHAQIKTGGHSEEERRPVFKSD</sequence>
<accession>A0ABN1B0P6</accession>
<dbReference type="InterPro" id="IPR006694">
    <property type="entry name" value="Fatty_acid_hydroxylase"/>
</dbReference>
<organism evidence="7 8">
    <name type="scientific">Parasphingorhabdus litoris</name>
    <dbReference type="NCBI Taxonomy" id="394733"/>
    <lineage>
        <taxon>Bacteria</taxon>
        <taxon>Pseudomonadati</taxon>
        <taxon>Pseudomonadota</taxon>
        <taxon>Alphaproteobacteria</taxon>
        <taxon>Sphingomonadales</taxon>
        <taxon>Sphingomonadaceae</taxon>
        <taxon>Parasphingorhabdus</taxon>
    </lineage>
</organism>
<gene>
    <name evidence="7" type="ORF">GCM10009096_32910</name>
</gene>
<dbReference type="PANTHER" id="PTHR11863">
    <property type="entry name" value="STEROL DESATURASE"/>
    <property type="match status" value="1"/>
</dbReference>
<reference evidence="7 8" key="1">
    <citation type="journal article" date="2019" name="Int. J. Syst. Evol. Microbiol.">
        <title>The Global Catalogue of Microorganisms (GCM) 10K type strain sequencing project: providing services to taxonomists for standard genome sequencing and annotation.</title>
        <authorList>
            <consortium name="The Broad Institute Genomics Platform"/>
            <consortium name="The Broad Institute Genome Sequencing Center for Infectious Disease"/>
            <person name="Wu L."/>
            <person name="Ma J."/>
        </authorList>
    </citation>
    <scope>NUCLEOTIDE SEQUENCE [LARGE SCALE GENOMIC DNA]</scope>
    <source>
        <strain evidence="7 8">JCM 14162</strain>
    </source>
</reference>
<dbReference type="EMBL" id="BAAAEM010000003">
    <property type="protein sequence ID" value="GAA0487444.1"/>
    <property type="molecule type" value="Genomic_DNA"/>
</dbReference>
<evidence type="ECO:0000256" key="1">
    <source>
        <dbReference type="ARBA" id="ARBA00004370"/>
    </source>
</evidence>
<dbReference type="Pfam" id="PF04116">
    <property type="entry name" value="FA_hydroxylase"/>
    <property type="match status" value="1"/>
</dbReference>
<feature type="transmembrane region" description="Helical" evidence="5">
    <location>
        <begin position="85"/>
        <end position="104"/>
    </location>
</feature>
<comment type="subcellular location">
    <subcellularLocation>
        <location evidence="1">Membrane</location>
    </subcellularLocation>
</comment>
<keyword evidence="2 5" id="KW-0812">Transmembrane</keyword>
<evidence type="ECO:0000256" key="4">
    <source>
        <dbReference type="ARBA" id="ARBA00023136"/>
    </source>
</evidence>